<evidence type="ECO:0000256" key="1">
    <source>
        <dbReference type="ARBA" id="ARBA00004613"/>
    </source>
</evidence>
<keyword evidence="3" id="KW-0964">Secreted</keyword>
<dbReference type="InParanoid" id="A0A3N4LK27"/>
<feature type="non-terminal residue" evidence="6">
    <location>
        <position position="1"/>
    </location>
</feature>
<evidence type="ECO:0000256" key="2">
    <source>
        <dbReference type="ARBA" id="ARBA00005679"/>
    </source>
</evidence>
<accession>A0A3N4LK27</accession>
<dbReference type="EMBL" id="ML121548">
    <property type="protein sequence ID" value="RPB23116.1"/>
    <property type="molecule type" value="Genomic_DNA"/>
</dbReference>
<dbReference type="OrthoDB" id="958254at2759"/>
<evidence type="ECO:0000256" key="4">
    <source>
        <dbReference type="ARBA" id="ARBA00022729"/>
    </source>
</evidence>
<dbReference type="GO" id="GO:0016671">
    <property type="term" value="F:oxidoreductase activity, acting on a sulfur group of donors, disulfide as acceptor"/>
    <property type="evidence" value="ECO:0007669"/>
    <property type="project" value="InterPro"/>
</dbReference>
<evidence type="ECO:0008006" key="8">
    <source>
        <dbReference type="Google" id="ProtNLM"/>
    </source>
</evidence>
<gene>
    <name evidence="6" type="ORF">L211DRAFT_771220</name>
</gene>
<sequence length="190" mass="21068">KVQLEIHIMSKCPDARDCMEDLVFPALGKLGPEMVDFRMSFIGKTVPDNGGVTCMHGPGECLGNMVHLCGAKLYPYSHAAEKQNTTFIQFSQCLVHNYGKLPDKSFIEDCATEGKVDFQKINECVSDQGFEGGIELLKSSVEWSEHLGVRTSCTIRLAGQRRCVRDGGKWKDCEGGSRVEDLVKDVKAKY</sequence>
<dbReference type="InterPro" id="IPR004911">
    <property type="entry name" value="Interferon-induced_GILT"/>
</dbReference>
<dbReference type="Proteomes" id="UP000267821">
    <property type="component" value="Unassembled WGS sequence"/>
</dbReference>
<name>A0A3N4LK27_9PEZI</name>
<evidence type="ECO:0000313" key="6">
    <source>
        <dbReference type="EMBL" id="RPB23116.1"/>
    </source>
</evidence>
<comment type="similarity">
    <text evidence="2">Belongs to the GILT family.</text>
</comment>
<evidence type="ECO:0000256" key="3">
    <source>
        <dbReference type="ARBA" id="ARBA00022525"/>
    </source>
</evidence>
<dbReference type="PANTHER" id="PTHR13234">
    <property type="entry name" value="GAMMA-INTERFERON INDUCIBLE LYSOSOMAL THIOL REDUCTASE GILT"/>
    <property type="match status" value="1"/>
</dbReference>
<keyword evidence="4" id="KW-0732">Signal</keyword>
<dbReference type="PANTHER" id="PTHR13234:SF8">
    <property type="entry name" value="GAMMA-INTERFERON-INDUCIBLE LYSOSOMAL THIOL REDUCTASE"/>
    <property type="match status" value="1"/>
</dbReference>
<dbReference type="STRING" id="1051890.A0A3N4LK27"/>
<keyword evidence="5" id="KW-0325">Glycoprotein</keyword>
<comment type="subcellular location">
    <subcellularLocation>
        <location evidence="1">Secreted</location>
    </subcellularLocation>
</comment>
<proteinExistence type="inferred from homology"/>
<feature type="non-terminal residue" evidence="6">
    <location>
        <position position="190"/>
    </location>
</feature>
<dbReference type="Pfam" id="PF03227">
    <property type="entry name" value="GILT"/>
    <property type="match status" value="1"/>
</dbReference>
<dbReference type="GO" id="GO:0005576">
    <property type="term" value="C:extracellular region"/>
    <property type="evidence" value="ECO:0007669"/>
    <property type="project" value="UniProtKB-SubCell"/>
</dbReference>
<organism evidence="6 7">
    <name type="scientific">Terfezia boudieri ATCC MYA-4762</name>
    <dbReference type="NCBI Taxonomy" id="1051890"/>
    <lineage>
        <taxon>Eukaryota</taxon>
        <taxon>Fungi</taxon>
        <taxon>Dikarya</taxon>
        <taxon>Ascomycota</taxon>
        <taxon>Pezizomycotina</taxon>
        <taxon>Pezizomycetes</taxon>
        <taxon>Pezizales</taxon>
        <taxon>Pezizaceae</taxon>
        <taxon>Terfezia</taxon>
    </lineage>
</organism>
<evidence type="ECO:0000313" key="7">
    <source>
        <dbReference type="Proteomes" id="UP000267821"/>
    </source>
</evidence>
<keyword evidence="7" id="KW-1185">Reference proteome</keyword>
<protein>
    <recommendedName>
        <fullName evidence="8">Gamma interferon inducible lysosomal thiol reductase</fullName>
    </recommendedName>
</protein>
<reference evidence="6 7" key="1">
    <citation type="journal article" date="2018" name="Nat. Ecol. Evol.">
        <title>Pezizomycetes genomes reveal the molecular basis of ectomycorrhizal truffle lifestyle.</title>
        <authorList>
            <person name="Murat C."/>
            <person name="Payen T."/>
            <person name="Noel B."/>
            <person name="Kuo A."/>
            <person name="Morin E."/>
            <person name="Chen J."/>
            <person name="Kohler A."/>
            <person name="Krizsan K."/>
            <person name="Balestrini R."/>
            <person name="Da Silva C."/>
            <person name="Montanini B."/>
            <person name="Hainaut M."/>
            <person name="Levati E."/>
            <person name="Barry K.W."/>
            <person name="Belfiori B."/>
            <person name="Cichocki N."/>
            <person name="Clum A."/>
            <person name="Dockter R.B."/>
            <person name="Fauchery L."/>
            <person name="Guy J."/>
            <person name="Iotti M."/>
            <person name="Le Tacon F."/>
            <person name="Lindquist E.A."/>
            <person name="Lipzen A."/>
            <person name="Malagnac F."/>
            <person name="Mello A."/>
            <person name="Molinier V."/>
            <person name="Miyauchi S."/>
            <person name="Poulain J."/>
            <person name="Riccioni C."/>
            <person name="Rubini A."/>
            <person name="Sitrit Y."/>
            <person name="Splivallo R."/>
            <person name="Traeger S."/>
            <person name="Wang M."/>
            <person name="Zifcakova L."/>
            <person name="Wipf D."/>
            <person name="Zambonelli A."/>
            <person name="Paolocci F."/>
            <person name="Nowrousian M."/>
            <person name="Ottonello S."/>
            <person name="Baldrian P."/>
            <person name="Spatafora J.W."/>
            <person name="Henrissat B."/>
            <person name="Nagy L.G."/>
            <person name="Aury J.M."/>
            <person name="Wincker P."/>
            <person name="Grigoriev I.V."/>
            <person name="Bonfante P."/>
            <person name="Martin F.M."/>
        </authorList>
    </citation>
    <scope>NUCLEOTIDE SEQUENCE [LARGE SCALE GENOMIC DNA]</scope>
    <source>
        <strain evidence="6 7">ATCC MYA-4762</strain>
    </source>
</reference>
<dbReference type="AlphaFoldDB" id="A0A3N4LK27"/>
<evidence type="ECO:0000256" key="5">
    <source>
        <dbReference type="ARBA" id="ARBA00023180"/>
    </source>
</evidence>